<accession>A0A1G8L2J6</accession>
<reference evidence="1 2" key="1">
    <citation type="submission" date="2016-10" db="EMBL/GenBank/DDBJ databases">
        <authorList>
            <person name="de Groot N.N."/>
        </authorList>
    </citation>
    <scope>NUCLEOTIDE SEQUENCE [LARGE SCALE GENOMIC DNA]</scope>
    <source>
        <strain evidence="1 2">LMG 18387</strain>
    </source>
</reference>
<dbReference type="EMBL" id="FNDG01000018">
    <property type="protein sequence ID" value="SDI49885.1"/>
    <property type="molecule type" value="Genomic_DNA"/>
</dbReference>
<evidence type="ECO:0000313" key="2">
    <source>
        <dbReference type="Proteomes" id="UP000198606"/>
    </source>
</evidence>
<dbReference type="AlphaFoldDB" id="A0A1G8L2J6"/>
<name>A0A1G8L2J6_9GAMM</name>
<proteinExistence type="predicted"/>
<dbReference type="RefSeq" id="WP_084307881.1">
    <property type="nucleotide sequence ID" value="NZ_FNDG01000018.1"/>
</dbReference>
<evidence type="ECO:0000313" key="1">
    <source>
        <dbReference type="EMBL" id="SDI49885.1"/>
    </source>
</evidence>
<organism evidence="1 2">
    <name type="scientific">Phytopseudomonas flavescens</name>
    <dbReference type="NCBI Taxonomy" id="29435"/>
    <lineage>
        <taxon>Bacteria</taxon>
        <taxon>Pseudomonadati</taxon>
        <taxon>Pseudomonadota</taxon>
        <taxon>Gammaproteobacteria</taxon>
        <taxon>Pseudomonadales</taxon>
        <taxon>Pseudomonadaceae</taxon>
        <taxon>Phytopseudomonas</taxon>
    </lineage>
</organism>
<dbReference type="InterPro" id="IPR025516">
    <property type="entry name" value="DUF4404"/>
</dbReference>
<dbReference type="Pfam" id="PF14357">
    <property type="entry name" value="DUF4404"/>
    <property type="match status" value="1"/>
</dbReference>
<evidence type="ECO:0008006" key="3">
    <source>
        <dbReference type="Google" id="ProtNLM"/>
    </source>
</evidence>
<sequence>MPANHLQQQLEELHKQLAQNPPVNEEDRESLALLARDIELQLAAQPVTTPDASLVDGVNLAVERFEVSHPTLAGSLRNIMQSLANMGI</sequence>
<dbReference type="STRING" id="29435.SAMN05216588_11813"/>
<protein>
    <recommendedName>
        <fullName evidence="3">Chromosome partitioning protein ParA</fullName>
    </recommendedName>
</protein>
<gene>
    <name evidence="1" type="ORF">SAMN05216588_11813</name>
</gene>
<dbReference type="Proteomes" id="UP000198606">
    <property type="component" value="Unassembled WGS sequence"/>
</dbReference>